<dbReference type="Pfam" id="PF13604">
    <property type="entry name" value="AAA_30"/>
    <property type="match status" value="1"/>
</dbReference>
<dbReference type="PANTHER" id="PTHR30313:SF2">
    <property type="entry name" value="DNA PRIMASE"/>
    <property type="match status" value="1"/>
</dbReference>
<dbReference type="Gene3D" id="2.30.30.940">
    <property type="match status" value="1"/>
</dbReference>
<dbReference type="Pfam" id="PF08751">
    <property type="entry name" value="TrwC"/>
    <property type="match status" value="1"/>
</dbReference>
<dbReference type="Proteomes" id="UP000241454">
    <property type="component" value="Chromosome"/>
</dbReference>
<dbReference type="GO" id="GO:0005737">
    <property type="term" value="C:cytoplasm"/>
    <property type="evidence" value="ECO:0007669"/>
    <property type="project" value="TreeGrafter"/>
</dbReference>
<organism evidence="3 4">
    <name type="scientific">Bifidobacterium adolescentis</name>
    <dbReference type="NCBI Taxonomy" id="1680"/>
    <lineage>
        <taxon>Bacteria</taxon>
        <taxon>Bacillati</taxon>
        <taxon>Actinomycetota</taxon>
        <taxon>Actinomycetes</taxon>
        <taxon>Bifidobacteriales</taxon>
        <taxon>Bifidobacteriaceae</taxon>
        <taxon>Bifidobacterium</taxon>
    </lineage>
</organism>
<feature type="region of interest" description="Disordered" evidence="1">
    <location>
        <begin position="1218"/>
        <end position="1247"/>
    </location>
</feature>
<dbReference type="EMBL" id="CP028341">
    <property type="protein sequence ID" value="AVT45337.1"/>
    <property type="molecule type" value="Genomic_DNA"/>
</dbReference>
<evidence type="ECO:0000256" key="1">
    <source>
        <dbReference type="SAM" id="MobiDB-lite"/>
    </source>
</evidence>
<feature type="region of interest" description="Disordered" evidence="1">
    <location>
        <begin position="87"/>
        <end position="106"/>
    </location>
</feature>
<dbReference type="CDD" id="cd18809">
    <property type="entry name" value="SF1_C_RecD"/>
    <property type="match status" value="1"/>
</dbReference>
<dbReference type="InterPro" id="IPR014862">
    <property type="entry name" value="TrwC"/>
</dbReference>
<dbReference type="Gene3D" id="3.40.50.300">
    <property type="entry name" value="P-loop containing nucleotide triphosphate hydrolases"/>
    <property type="match status" value="2"/>
</dbReference>
<dbReference type="SUPFAM" id="SSF55464">
    <property type="entry name" value="Origin of replication-binding domain, RBD-like"/>
    <property type="match status" value="1"/>
</dbReference>
<dbReference type="SUPFAM" id="SSF56731">
    <property type="entry name" value="DNA primase core"/>
    <property type="match status" value="1"/>
</dbReference>
<accession>A0A2R4G3C1</accession>
<evidence type="ECO:0000313" key="4">
    <source>
        <dbReference type="Proteomes" id="UP000241454"/>
    </source>
</evidence>
<dbReference type="GO" id="GO:0006269">
    <property type="term" value="P:DNA replication, synthesis of primer"/>
    <property type="evidence" value="ECO:0007669"/>
    <property type="project" value="TreeGrafter"/>
</dbReference>
<dbReference type="PANTHER" id="PTHR30313">
    <property type="entry name" value="DNA PRIMASE"/>
    <property type="match status" value="1"/>
</dbReference>
<dbReference type="InterPro" id="IPR003593">
    <property type="entry name" value="AAA+_ATPase"/>
</dbReference>
<dbReference type="InterPro" id="IPR037068">
    <property type="entry name" value="DNA_primase_core_N_sf"/>
</dbReference>
<dbReference type="InterPro" id="IPR027417">
    <property type="entry name" value="P-loop_NTPase"/>
</dbReference>
<dbReference type="NCBIfam" id="NF041492">
    <property type="entry name" value="MobF"/>
    <property type="match status" value="1"/>
</dbReference>
<dbReference type="Gene3D" id="3.90.980.10">
    <property type="entry name" value="DNA primase, catalytic core, N-terminal domain"/>
    <property type="match status" value="1"/>
</dbReference>
<proteinExistence type="predicted"/>
<reference evidence="3 4" key="1">
    <citation type="submission" date="2018-03" db="EMBL/GenBank/DDBJ databases">
        <authorList>
            <person name="Keele B.F."/>
        </authorList>
    </citation>
    <scope>NUCLEOTIDE SEQUENCE [LARGE SCALE GENOMIC DNA]</scope>
    <source>
        <strain evidence="3 4">1-11</strain>
    </source>
</reference>
<protein>
    <recommendedName>
        <fullName evidence="2">AAA+ ATPase domain-containing protein</fullName>
    </recommendedName>
</protein>
<evidence type="ECO:0000313" key="3">
    <source>
        <dbReference type="EMBL" id="AVT45337.1"/>
    </source>
</evidence>
<gene>
    <name evidence="3" type="ORF">C8077_05030</name>
</gene>
<feature type="domain" description="AAA+ ATPase" evidence="2">
    <location>
        <begin position="558"/>
        <end position="882"/>
    </location>
</feature>
<dbReference type="SUPFAM" id="SSF52540">
    <property type="entry name" value="P-loop containing nucleoside triphosphate hydrolases"/>
    <property type="match status" value="2"/>
</dbReference>
<sequence>MGTPMPSIISKEGKMPVQLRKVMANGGIDYLLKTVANDHPTGAMDYYTHPGNKPGVWLGRGCEQMGVTAGETASKEQVTRLYSQLRDPNTGKTLDNQSQSRNVSSDSVSGFDLTFTMPKSVSVLWAVGDDETRRQIMECFYESIDQTMEWWQDNIAMTRVGRGGIAQIKVKGITAARFDHWDTREHDPHLHSHVVVSNIVQRADGGWAALDGSVVYRGHIECSERQQNLLLDLLHERMGIDFEEREDPSKGTKAVVMDAVGVPADLIDRFSTRSMQTDRILSELVAERREENGNAELSYREYAELREQAFQQARKAKDEYVPSLNELISKWTSQVQELGYDPKQIVADTVGHEPESFNGVALAECAELQDKLEWLLKGDLIDYANGKDIRQGLSQYADRFIEEASQETRKAVKSNATTISRFQIEAAAERLTRRVRCDPDTRQAFTDAVVDRVVSGLVPLTPHRYQLDGRMRNDPRIDDGKGYAVMDNSRNDLYATPELIKAEHYLFDMMDRKQENWSPDRGQVRGLVDQYSRNMEAEEGHGMAGDQSEAAVELLAGNDMIMALTGPAGTGKTTTMRAVKQTYDQLAGQGRVIGMATSAKAAGGLGESLQIPTSTVAKIINDNLGGGKERRDRNIGRLEGMAEHDGGLSSSDKRRLAELYADRASNEIPQDGIVILDEASMTSTRDLETIARLCEARNARLIMTGDPYQLDAPGEGGGFLGYMERHDRVLKLTSVWRFLKRTVDGNGETRTEVNHAEVEAGLALRTGMTDPDAHGGMPGARRMLGTRLYEQLPDQDGNLVVNRNEAGRIHGGAEGSMEDKVFNLTLDALTEGRNSLLIVATNNDLSSINERITTSLQARGKVDADPNRRTALRGRLTAGKGDVVCTRKVDRTNKDQKGEFVRNGDLWTVEEVGEDGRMLLSRRDDPDATVTVSAQYARESCELGYAVTAHRSQGMTVDYGNLWVPEGGSVSSELLYVALTRGRYCNDVWIDTPDMQTLKDSYVYNHWRDVNRAEFERTHTAYGEADLEPTPLQLAEDKFNTMAANSQAPLTASETREHHAAETKGVKRLVNERDLLSDMIMEPRLYHQIEHAYGEETANLMRHDGRWERLLNTYTRAMAVDSTQVGEIVSTHAEAMNGMRRSDGKLFELPDAATLAKELNDSLHERIVAPARGRDLGWRHGLVPIPQDDVNEGDGNVRRLLEQNGTMLDEAFDRKDGERLGQLTGPNAPKWMERMPAQPSPDDPEGLEGWRRLVLDVDAYRSGMGVTANYPLGPVPRKDEAGMAWRRNLSKRIGEAMGAALPGDGFPEPSGSAEAEAGEPETWGAKRRNVIVDIRPENDKAADMADKVNRIALDHWRSMAEGTWVESYAREHGLDASKVAWAPAFEPASEALLSLARRNDVPSFQLRRAGLVDMDRHGRFVDRFRDRMMLPIQDGRGRIIAFTGLRGPGAEDGMSPEWLTTPATDAFSESRALYGDGKESRMRLRGTARSAWCGDPLDVEAVARAGMLLDPDGGLGDAIVPLAPCGAGPSMQQFEMVRREQGGKLARPIFCFDADERGRSMTAAAWGMLQPGERMTACGLILPDGVGSPGEMAGQGRFEELAECLRTPRPLHECLTDSLADGADFSTKDGQAAFLRQAGRDVVGLLPDGMKERAALYVDDTLERKADEIGVEDRLHVALPEMGVEASTAGPGLG</sequence>
<feature type="compositionally biased region" description="Low complexity" evidence="1">
    <location>
        <begin position="95"/>
        <end position="106"/>
    </location>
</feature>
<dbReference type="InterPro" id="IPR050219">
    <property type="entry name" value="DnaG_primase"/>
</dbReference>
<name>A0A2R4G3C1_BIFAD</name>
<evidence type="ECO:0000259" key="2">
    <source>
        <dbReference type="SMART" id="SM00382"/>
    </source>
</evidence>
<dbReference type="InterPro" id="IPR013264">
    <property type="entry name" value="DNAG_N"/>
</dbReference>
<dbReference type="SMART" id="SM00382">
    <property type="entry name" value="AAA"/>
    <property type="match status" value="1"/>
</dbReference>
<dbReference type="Pfam" id="PF08275">
    <property type="entry name" value="DNAG_N"/>
    <property type="match status" value="1"/>
</dbReference>